<feature type="domain" description="WxL" evidence="2">
    <location>
        <begin position="29"/>
        <end position="186"/>
    </location>
</feature>
<name>A0A1W6QXQ8_ENTFL</name>
<feature type="signal peptide" evidence="1">
    <location>
        <begin position="1"/>
        <end position="28"/>
    </location>
</feature>
<organism evidence="3">
    <name type="scientific">Enterococcus faecalis</name>
    <name type="common">Streptococcus faecalis</name>
    <dbReference type="NCBI Taxonomy" id="1351"/>
    <lineage>
        <taxon>Bacteria</taxon>
        <taxon>Bacillati</taxon>
        <taxon>Bacillota</taxon>
        <taxon>Bacilli</taxon>
        <taxon>Lactobacillales</taxon>
        <taxon>Enterococcaceae</taxon>
        <taxon>Enterococcus</taxon>
    </lineage>
</organism>
<evidence type="ECO:0000256" key="1">
    <source>
        <dbReference type="SAM" id="SignalP"/>
    </source>
</evidence>
<evidence type="ECO:0000313" key="3">
    <source>
        <dbReference type="EMBL" id="ARO46227.1"/>
    </source>
</evidence>
<keyword evidence="1" id="KW-0732">Signal</keyword>
<evidence type="ECO:0000259" key="2">
    <source>
        <dbReference type="Pfam" id="PF13731"/>
    </source>
</evidence>
<feature type="chain" id="PRO_5010884513" evidence="1">
    <location>
        <begin position="29"/>
        <end position="188"/>
    </location>
</feature>
<geneLocation type="plasmid" evidence="3">
    <name>pGTC3</name>
</geneLocation>
<dbReference type="Pfam" id="PF13731">
    <property type="entry name" value="WxL"/>
    <property type="match status" value="1"/>
</dbReference>
<dbReference type="EMBL" id="KY303941">
    <property type="protein sequence ID" value="ARO46227.1"/>
    <property type="molecule type" value="Genomic_DNA"/>
</dbReference>
<dbReference type="InterPro" id="IPR027994">
    <property type="entry name" value="WxL_dom"/>
</dbReference>
<protein>
    <submittedName>
        <fullName evidence="3">Cell surface protein</fullName>
    </submittedName>
</protein>
<accession>A0A1W6QXQ8</accession>
<proteinExistence type="predicted"/>
<dbReference type="AlphaFoldDB" id="A0A1W6QXQ8"/>
<reference evidence="3" key="1">
    <citation type="submission" date="2016-12" db="EMBL/GenBank/DDBJ databases">
        <title>Characterization of a Plasmid Isolated from Enterococcus faecalis found in the Fecal Material of a Blue Whale.</title>
        <authorList>
            <person name="McLaughlin R."/>
        </authorList>
    </citation>
    <scope>NUCLEOTIDE SEQUENCE</scope>
    <source>
        <strain evidence="3">3</strain>
        <plasmid evidence="3">pGTC3</plasmid>
    </source>
</reference>
<keyword evidence="3" id="KW-0614">Plasmid</keyword>
<sequence>MKSMKLTSALTVAMIAGGIGFSSISADAVAPQNSTGKVTFTAGDLTLDKVPSFDFGTQQITTQDQDYDAQAQSEVQVTDLRGSSAGWTLTVTAGKLNAGMKELAGAQVSLANGAVVNSSNETVTASNTTLTPEQSVKVMNAAAGNGNGVTTSTWQTTGVKLHVPGASAKSAEQYTADLTWTLTDAPAP</sequence>